<dbReference type="EMBL" id="CACTIH010003739">
    <property type="protein sequence ID" value="CAA2983692.1"/>
    <property type="molecule type" value="Genomic_DNA"/>
</dbReference>
<dbReference type="Gene3D" id="3.30.190.20">
    <property type="match status" value="1"/>
</dbReference>
<dbReference type="InterPro" id="IPR023674">
    <property type="entry name" value="Ribosomal_uL1-like"/>
</dbReference>
<accession>A0A8S0RW16</accession>
<protein>
    <submittedName>
        <fullName evidence="1">50S ribosomal L1, chloroplastic</fullName>
    </submittedName>
</protein>
<dbReference type="OrthoDB" id="1747252at2759"/>
<evidence type="ECO:0000313" key="2">
    <source>
        <dbReference type="Proteomes" id="UP000594638"/>
    </source>
</evidence>
<dbReference type="InterPro" id="IPR028364">
    <property type="entry name" value="Ribosomal_uL1/biogenesis"/>
</dbReference>
<dbReference type="SUPFAM" id="SSF56808">
    <property type="entry name" value="Ribosomal protein L1"/>
    <property type="match status" value="1"/>
</dbReference>
<proteinExistence type="predicted"/>
<dbReference type="Gramene" id="OE9A099824T2">
    <property type="protein sequence ID" value="OE9A099824C2"/>
    <property type="gene ID" value="OE9A099824"/>
</dbReference>
<organism evidence="1 2">
    <name type="scientific">Olea europaea subsp. europaea</name>
    <dbReference type="NCBI Taxonomy" id="158383"/>
    <lineage>
        <taxon>Eukaryota</taxon>
        <taxon>Viridiplantae</taxon>
        <taxon>Streptophyta</taxon>
        <taxon>Embryophyta</taxon>
        <taxon>Tracheophyta</taxon>
        <taxon>Spermatophyta</taxon>
        <taxon>Magnoliopsida</taxon>
        <taxon>eudicotyledons</taxon>
        <taxon>Gunneridae</taxon>
        <taxon>Pentapetalae</taxon>
        <taxon>asterids</taxon>
        <taxon>lamiids</taxon>
        <taxon>Lamiales</taxon>
        <taxon>Oleaceae</taxon>
        <taxon>Oleeae</taxon>
        <taxon>Olea</taxon>
    </lineage>
</organism>
<evidence type="ECO:0000313" key="1">
    <source>
        <dbReference type="EMBL" id="CAA2983692.1"/>
    </source>
</evidence>
<gene>
    <name evidence="1" type="ORF">OLEA9_A099824</name>
</gene>
<sequence length="184" mass="20848">MLYIKDAPVISPVSYPSRVAPLPEDRVKVEEDGIKSESDALERERRRIDDEKWNVMMARRRVLGEEHEEDNVAFPTLIKVNNDDKSSKKKRKVIYDLKEAVRSIKGDNSRNFDETLEAHVKMTPELRRTDLKLNGFVCLPHGFGKTYRVAVFAEGAAADEAQDAGADIIGGQSLWRILGVVKPR</sequence>
<name>A0A8S0RW16_OLEEU</name>
<comment type="caution">
    <text evidence="1">The sequence shown here is derived from an EMBL/GenBank/DDBJ whole genome shotgun (WGS) entry which is preliminary data.</text>
</comment>
<dbReference type="Proteomes" id="UP000594638">
    <property type="component" value="Unassembled WGS sequence"/>
</dbReference>
<keyword evidence="2" id="KW-1185">Reference proteome</keyword>
<dbReference type="AlphaFoldDB" id="A0A8S0RW16"/>
<dbReference type="PANTHER" id="PTHR36427">
    <property type="entry name" value="54S RIBOSOMAL PROTEIN L1, MITOCHONDRIAL"/>
    <property type="match status" value="1"/>
</dbReference>
<dbReference type="Pfam" id="PF00687">
    <property type="entry name" value="Ribosomal_L1"/>
    <property type="match status" value="1"/>
</dbReference>
<dbReference type="PANTHER" id="PTHR36427:SF4">
    <property type="entry name" value="RIBOSOMAL PROTEIN L1P_L10E FAMILY"/>
    <property type="match status" value="1"/>
</dbReference>
<reference evidence="1 2" key="1">
    <citation type="submission" date="2019-12" db="EMBL/GenBank/DDBJ databases">
        <authorList>
            <person name="Alioto T."/>
            <person name="Alioto T."/>
            <person name="Gomez Garrido J."/>
        </authorList>
    </citation>
    <scope>NUCLEOTIDE SEQUENCE [LARGE SCALE GENOMIC DNA]</scope>
</reference>